<feature type="compositionally biased region" description="Polar residues" evidence="1">
    <location>
        <begin position="1"/>
        <end position="23"/>
    </location>
</feature>
<reference evidence="2 3" key="1">
    <citation type="submission" date="2014-04" db="EMBL/GenBank/DDBJ databases">
        <authorList>
            <consortium name="DOE Joint Genome Institute"/>
            <person name="Kuo A."/>
            <person name="Martino E."/>
            <person name="Perotto S."/>
            <person name="Kohler A."/>
            <person name="Nagy L.G."/>
            <person name="Floudas D."/>
            <person name="Copeland A."/>
            <person name="Barry K.W."/>
            <person name="Cichocki N."/>
            <person name="Veneault-Fourrey C."/>
            <person name="LaButti K."/>
            <person name="Lindquist E.A."/>
            <person name="Lipzen A."/>
            <person name="Lundell T."/>
            <person name="Morin E."/>
            <person name="Murat C."/>
            <person name="Sun H."/>
            <person name="Tunlid A."/>
            <person name="Henrissat B."/>
            <person name="Grigoriev I.V."/>
            <person name="Hibbett D.S."/>
            <person name="Martin F."/>
            <person name="Nordberg H.P."/>
            <person name="Cantor M.N."/>
            <person name="Hua S.X."/>
        </authorList>
    </citation>
    <scope>NUCLEOTIDE SEQUENCE [LARGE SCALE GENOMIC DNA]</scope>
    <source>
        <strain evidence="2 3">Zn</strain>
    </source>
</reference>
<dbReference type="Proteomes" id="UP000054321">
    <property type="component" value="Unassembled WGS sequence"/>
</dbReference>
<feature type="region of interest" description="Disordered" evidence="1">
    <location>
        <begin position="1"/>
        <end position="107"/>
    </location>
</feature>
<dbReference type="OrthoDB" id="5089392at2759"/>
<accession>A0A0C3DGX8</accession>
<proteinExistence type="predicted"/>
<dbReference type="HOGENOM" id="CLU_1865701_0_0_1"/>
<gene>
    <name evidence="2" type="ORF">OIDMADRAFT_19182</name>
</gene>
<dbReference type="InParanoid" id="A0A0C3DGX8"/>
<dbReference type="EMBL" id="KN832876">
    <property type="protein sequence ID" value="KIN01263.1"/>
    <property type="molecule type" value="Genomic_DNA"/>
</dbReference>
<reference evidence="3" key="2">
    <citation type="submission" date="2015-01" db="EMBL/GenBank/DDBJ databases">
        <title>Evolutionary Origins and Diversification of the Mycorrhizal Mutualists.</title>
        <authorList>
            <consortium name="DOE Joint Genome Institute"/>
            <consortium name="Mycorrhizal Genomics Consortium"/>
            <person name="Kohler A."/>
            <person name="Kuo A."/>
            <person name="Nagy L.G."/>
            <person name="Floudas D."/>
            <person name="Copeland A."/>
            <person name="Barry K.W."/>
            <person name="Cichocki N."/>
            <person name="Veneault-Fourrey C."/>
            <person name="LaButti K."/>
            <person name="Lindquist E.A."/>
            <person name="Lipzen A."/>
            <person name="Lundell T."/>
            <person name="Morin E."/>
            <person name="Murat C."/>
            <person name="Riley R."/>
            <person name="Ohm R."/>
            <person name="Sun H."/>
            <person name="Tunlid A."/>
            <person name="Henrissat B."/>
            <person name="Grigoriev I.V."/>
            <person name="Hibbett D.S."/>
            <person name="Martin F."/>
        </authorList>
    </citation>
    <scope>NUCLEOTIDE SEQUENCE [LARGE SCALE GENOMIC DNA]</scope>
    <source>
        <strain evidence="3">Zn</strain>
    </source>
</reference>
<sequence length="137" mass="15261">MAHLFTSTACKRRTSSASQSTHYPLSDLNAPSAPHRTFSEPIAYSSSRRTSSCSSSISQSSTLTDMSSSAEHMSSAKDEKFGFARSGTSRSEDKTRRRRSNDPKINVYTECGRHSDDWLFGGFSVSGTMKMLWDRRE</sequence>
<name>A0A0C3DGX8_OIDMZ</name>
<dbReference type="AlphaFoldDB" id="A0A0C3DGX8"/>
<evidence type="ECO:0000313" key="3">
    <source>
        <dbReference type="Proteomes" id="UP000054321"/>
    </source>
</evidence>
<feature type="compositionally biased region" description="Low complexity" evidence="1">
    <location>
        <begin position="45"/>
        <end position="69"/>
    </location>
</feature>
<protein>
    <submittedName>
        <fullName evidence="2">Uncharacterized protein</fullName>
    </submittedName>
</protein>
<organism evidence="2 3">
    <name type="scientific">Oidiodendron maius (strain Zn)</name>
    <dbReference type="NCBI Taxonomy" id="913774"/>
    <lineage>
        <taxon>Eukaryota</taxon>
        <taxon>Fungi</taxon>
        <taxon>Dikarya</taxon>
        <taxon>Ascomycota</taxon>
        <taxon>Pezizomycotina</taxon>
        <taxon>Leotiomycetes</taxon>
        <taxon>Leotiomycetes incertae sedis</taxon>
        <taxon>Myxotrichaceae</taxon>
        <taxon>Oidiodendron</taxon>
    </lineage>
</organism>
<evidence type="ECO:0000256" key="1">
    <source>
        <dbReference type="SAM" id="MobiDB-lite"/>
    </source>
</evidence>
<evidence type="ECO:0000313" key="2">
    <source>
        <dbReference type="EMBL" id="KIN01263.1"/>
    </source>
</evidence>
<keyword evidence="3" id="KW-1185">Reference proteome</keyword>